<protein>
    <recommendedName>
        <fullName evidence="2">Alternate-type signal peptide domain-containing protein</fullName>
    </recommendedName>
</protein>
<reference evidence="1" key="1">
    <citation type="submission" date="2022-10" db="EMBL/GenBank/DDBJ databases">
        <title>The complete genomes of actinobacterial strains from the NBC collection.</title>
        <authorList>
            <person name="Joergensen T.S."/>
            <person name="Alvarez Arevalo M."/>
            <person name="Sterndorff E.B."/>
            <person name="Faurdal D."/>
            <person name="Vuksanovic O."/>
            <person name="Mourched A.-S."/>
            <person name="Charusanti P."/>
            <person name="Shaw S."/>
            <person name="Blin K."/>
            <person name="Weber T."/>
        </authorList>
    </citation>
    <scope>NUCLEOTIDE SEQUENCE</scope>
    <source>
        <strain evidence="1">NBC_00060</strain>
    </source>
</reference>
<gene>
    <name evidence="1" type="ORF">OHV25_06040</name>
</gene>
<evidence type="ECO:0008006" key="2">
    <source>
        <dbReference type="Google" id="ProtNLM"/>
    </source>
</evidence>
<sequence>MYAKNVASRFKSKSAAVAGAATLVGLGLIAGGGYSAWETHTDAPDSGTITAASVKLDAKDDVTGGSQWAVDMPDALPGSTQTGYVNVTNSGSVALNTSSTLKADSSSDGLEAGLLFTVTESDNAFDGQHDATNDKVVIDNASVDQTGTVTAAEKLDPSTTRFLKIVATVDPNADVSLQGKKAKFNLGFDGTLY</sequence>
<proteinExistence type="predicted"/>
<dbReference type="AlphaFoldDB" id="A0AAU2GW94"/>
<accession>A0AAU2GW94</accession>
<evidence type="ECO:0000313" key="1">
    <source>
        <dbReference type="EMBL" id="WTU39167.1"/>
    </source>
</evidence>
<organism evidence="1">
    <name type="scientific">Streptomyces sp. NBC_00060</name>
    <dbReference type="NCBI Taxonomy" id="2975636"/>
    <lineage>
        <taxon>Bacteria</taxon>
        <taxon>Bacillati</taxon>
        <taxon>Actinomycetota</taxon>
        <taxon>Actinomycetes</taxon>
        <taxon>Kitasatosporales</taxon>
        <taxon>Streptomycetaceae</taxon>
        <taxon>Streptomyces</taxon>
    </lineage>
</organism>
<name>A0AAU2GW94_9ACTN</name>
<dbReference type="EMBL" id="CP108253">
    <property type="protein sequence ID" value="WTU39167.1"/>
    <property type="molecule type" value="Genomic_DNA"/>
</dbReference>